<accession>A0A6J5N649</accession>
<reference evidence="1" key="1">
    <citation type="submission" date="2020-04" db="EMBL/GenBank/DDBJ databases">
        <authorList>
            <person name="Chiriac C."/>
            <person name="Salcher M."/>
            <person name="Ghai R."/>
            <person name="Kavagutti S V."/>
        </authorList>
    </citation>
    <scope>NUCLEOTIDE SEQUENCE</scope>
</reference>
<evidence type="ECO:0000313" key="1">
    <source>
        <dbReference type="EMBL" id="CAB4152680.1"/>
    </source>
</evidence>
<sequence length="317" mass="33292">MPTSTSLSTTYAGQHSGMWVKAALLSGNTLANGGMTIMPNIAYKAVINKLSTDGLLANASCDFTATSTVTITERTLTLENFQVNLSLCKKDYITSWQSEEMGYSANKVLAKSFADYLLAFVVEKVAAAIEVSIWNGVNATDGQVAGIMTLLTTDAALPAANEVAGTTLSATNIIAELGKVVDAIPAAVYGADDLKIYVSQAAAKFYVRALGGFGTSGLGSAGYDNKGTQWYTNGNLTFDGIPLFVANGLTANQMLAAQTSNLFFGCGLLNDANEVRLIDTAETLGDDNVRVVMRAGYAVNYHSVSDIVTYGITNSAN</sequence>
<organism evidence="1">
    <name type="scientific">uncultured Caudovirales phage</name>
    <dbReference type="NCBI Taxonomy" id="2100421"/>
    <lineage>
        <taxon>Viruses</taxon>
        <taxon>Duplodnaviria</taxon>
        <taxon>Heunggongvirae</taxon>
        <taxon>Uroviricota</taxon>
        <taxon>Caudoviricetes</taxon>
        <taxon>Peduoviridae</taxon>
        <taxon>Maltschvirus</taxon>
        <taxon>Maltschvirus maltsch</taxon>
    </lineage>
</organism>
<protein>
    <submittedName>
        <fullName evidence="1">Uncharacterized protein</fullName>
    </submittedName>
</protein>
<proteinExistence type="predicted"/>
<dbReference type="EMBL" id="LR796587">
    <property type="protein sequence ID" value="CAB4152680.1"/>
    <property type="molecule type" value="Genomic_DNA"/>
</dbReference>
<name>A0A6J5N649_9CAUD</name>
<gene>
    <name evidence="1" type="ORF">UFOVP618_22</name>
</gene>